<evidence type="ECO:0000313" key="2">
    <source>
        <dbReference type="Proteomes" id="UP000748025"/>
    </source>
</evidence>
<name>A0A9P7NEI7_9HYPO</name>
<proteinExistence type="predicted"/>
<evidence type="ECO:0000313" key="1">
    <source>
        <dbReference type="EMBL" id="KAG6014930.1"/>
    </source>
</evidence>
<accession>A0A9P7NEI7</accession>
<dbReference type="Proteomes" id="UP000748025">
    <property type="component" value="Unassembled WGS sequence"/>
</dbReference>
<reference evidence="1" key="1">
    <citation type="journal article" date="2020" name="bioRxiv">
        <title>Whole genome comparisons of ergot fungi reveals the divergence and evolution of species within the genus Claviceps are the result of varying mechanisms driving genome evolution and host range expansion.</title>
        <authorList>
            <person name="Wyka S.A."/>
            <person name="Mondo S.J."/>
            <person name="Liu M."/>
            <person name="Dettman J."/>
            <person name="Nalam V."/>
            <person name="Broders K.D."/>
        </authorList>
    </citation>
    <scope>NUCLEOTIDE SEQUENCE</scope>
    <source>
        <strain evidence="1">CCC 602</strain>
    </source>
</reference>
<keyword evidence="2" id="KW-1185">Reference proteome</keyword>
<gene>
    <name evidence="1" type="ORF">E4U43_005992</name>
</gene>
<comment type="caution">
    <text evidence="1">The sequence shown here is derived from an EMBL/GenBank/DDBJ whole genome shotgun (WGS) entry which is preliminary data.</text>
</comment>
<protein>
    <submittedName>
        <fullName evidence="1">Uncharacterized protein</fullName>
    </submittedName>
</protein>
<dbReference type="EMBL" id="SRPW01000405">
    <property type="protein sequence ID" value="KAG6014930.1"/>
    <property type="molecule type" value="Genomic_DNA"/>
</dbReference>
<organism evidence="1 2">
    <name type="scientific">Claviceps pusilla</name>
    <dbReference type="NCBI Taxonomy" id="123648"/>
    <lineage>
        <taxon>Eukaryota</taxon>
        <taxon>Fungi</taxon>
        <taxon>Dikarya</taxon>
        <taxon>Ascomycota</taxon>
        <taxon>Pezizomycotina</taxon>
        <taxon>Sordariomycetes</taxon>
        <taxon>Hypocreomycetidae</taxon>
        <taxon>Hypocreales</taxon>
        <taxon>Clavicipitaceae</taxon>
        <taxon>Claviceps</taxon>
    </lineage>
</organism>
<dbReference type="AlphaFoldDB" id="A0A9P7NEI7"/>
<sequence>MVLRGATADAADAREVDYQTPASSPAASFRYDVLMEVAQKLVENVRPTSIDVCYKCAMLRSSLG</sequence>